<comment type="caution">
    <text evidence="1">The sequence shown here is derived from an EMBL/GenBank/DDBJ whole genome shotgun (WGS) entry which is preliminary data.</text>
</comment>
<name>A0A812Q903_9DINO</name>
<evidence type="ECO:0000313" key="1">
    <source>
        <dbReference type="EMBL" id="CAE7361318.1"/>
    </source>
</evidence>
<dbReference type="OrthoDB" id="446089at2759"/>
<proteinExistence type="predicted"/>
<dbReference type="Proteomes" id="UP000604046">
    <property type="component" value="Unassembled WGS sequence"/>
</dbReference>
<keyword evidence="2" id="KW-1185">Reference proteome</keyword>
<dbReference type="AlphaFoldDB" id="A0A812Q903"/>
<organism evidence="1 2">
    <name type="scientific">Symbiodinium natans</name>
    <dbReference type="NCBI Taxonomy" id="878477"/>
    <lineage>
        <taxon>Eukaryota</taxon>
        <taxon>Sar</taxon>
        <taxon>Alveolata</taxon>
        <taxon>Dinophyceae</taxon>
        <taxon>Suessiales</taxon>
        <taxon>Symbiodiniaceae</taxon>
        <taxon>Symbiodinium</taxon>
    </lineage>
</organism>
<evidence type="ECO:0000313" key="2">
    <source>
        <dbReference type="Proteomes" id="UP000604046"/>
    </source>
</evidence>
<accession>A0A812Q903</accession>
<sequence length="426" mass="48511">MADFWDRNSSTEWFDMDLKKTVPLVLHGDDAECHRRRSFMVVTWGSAVVHATPWDSKFVVYVGDNSQCDENCYTALDMWTTWSLVELMLGHWLDVDPWGRPFNRGKKGTIANGWRAVLAFHKGDEKYMQKAYHMINSATSKNICFVCQVWMMTTSDFILNGCRANPFIRLPGFHISMVTNDWLHIIDLTLIPDAAASALLELTENSNGPFPGRDQDDRLRAAYVQFSALCKQHNISHFAHVSKQLTGETKKNNVQFPTIAQKHMNGAEAVVMAKWLMGICLAEAARNPGDVHSALRAVVFINLAQMRDAISLKRDNPFCTLSEANIQKLQQSNYLYHSALNSLAVEAIDHGRLLWKIRPKVHKADHLAFDLAPRVNPLVLSCYMDEDAVGKMKRLAMKSHPQQLGRQVLARYAAYVCCRWLRMLER</sequence>
<dbReference type="EMBL" id="CAJNDS010002179">
    <property type="protein sequence ID" value="CAE7361318.1"/>
    <property type="molecule type" value="Genomic_DNA"/>
</dbReference>
<gene>
    <name evidence="1" type="ORF">SNAT2548_LOCUS19438</name>
</gene>
<reference evidence="1" key="1">
    <citation type="submission" date="2021-02" db="EMBL/GenBank/DDBJ databases">
        <authorList>
            <person name="Dougan E. K."/>
            <person name="Rhodes N."/>
            <person name="Thang M."/>
            <person name="Chan C."/>
        </authorList>
    </citation>
    <scope>NUCLEOTIDE SEQUENCE</scope>
</reference>
<protein>
    <submittedName>
        <fullName evidence="1">Uncharacterized protein</fullName>
    </submittedName>
</protein>